<reference evidence="2 3" key="1">
    <citation type="submission" date="2024-10" db="EMBL/GenBank/DDBJ databases">
        <title>The Natural Products Discovery Center: Release of the First 8490 Sequenced Strains for Exploring Actinobacteria Biosynthetic Diversity.</title>
        <authorList>
            <person name="Kalkreuter E."/>
            <person name="Kautsar S.A."/>
            <person name="Yang D."/>
            <person name="Bader C.D."/>
            <person name="Teijaro C.N."/>
            <person name="Fluegel L."/>
            <person name="Davis C.M."/>
            <person name="Simpson J.R."/>
            <person name="Lauterbach L."/>
            <person name="Steele A.D."/>
            <person name="Gui C."/>
            <person name="Meng S."/>
            <person name="Li G."/>
            <person name="Viehrig K."/>
            <person name="Ye F."/>
            <person name="Su P."/>
            <person name="Kiefer A.F."/>
            <person name="Nichols A."/>
            <person name="Cepeda A.J."/>
            <person name="Yan W."/>
            <person name="Fan B."/>
            <person name="Jiang Y."/>
            <person name="Adhikari A."/>
            <person name="Zheng C.-J."/>
            <person name="Schuster L."/>
            <person name="Cowan T.M."/>
            <person name="Smanski M.J."/>
            <person name="Chevrette M.G."/>
            <person name="De Carvalho L.P.S."/>
            <person name="Shen B."/>
        </authorList>
    </citation>
    <scope>NUCLEOTIDE SEQUENCE [LARGE SCALE GENOMIC DNA]</scope>
    <source>
        <strain evidence="2 3">NPDC002593</strain>
    </source>
</reference>
<proteinExistence type="predicted"/>
<organism evidence="2 3">
    <name type="scientific">Nocardia jiangxiensis</name>
    <dbReference type="NCBI Taxonomy" id="282685"/>
    <lineage>
        <taxon>Bacteria</taxon>
        <taxon>Bacillati</taxon>
        <taxon>Actinomycetota</taxon>
        <taxon>Actinomycetes</taxon>
        <taxon>Mycobacteriales</taxon>
        <taxon>Nocardiaceae</taxon>
        <taxon>Nocardia</taxon>
    </lineage>
</organism>
<dbReference type="EMBL" id="JBIAQY010000003">
    <property type="protein sequence ID" value="MFF3567988.1"/>
    <property type="molecule type" value="Genomic_DNA"/>
</dbReference>
<keyword evidence="1" id="KW-0175">Coiled coil</keyword>
<keyword evidence="3" id="KW-1185">Reference proteome</keyword>
<evidence type="ECO:0000313" key="3">
    <source>
        <dbReference type="Proteomes" id="UP001601992"/>
    </source>
</evidence>
<protein>
    <submittedName>
        <fullName evidence="2">Uncharacterized protein</fullName>
    </submittedName>
</protein>
<name>A0ABW6RVD9_9NOCA</name>
<accession>A0ABW6RVD9</accession>
<dbReference type="RefSeq" id="WP_040817719.1">
    <property type="nucleotide sequence ID" value="NZ_JBIAQY010000003.1"/>
</dbReference>
<evidence type="ECO:0000256" key="1">
    <source>
        <dbReference type="SAM" id="Coils"/>
    </source>
</evidence>
<gene>
    <name evidence="2" type="ORF">ACFYXQ_09450</name>
</gene>
<comment type="caution">
    <text evidence="2">The sequence shown here is derived from an EMBL/GenBank/DDBJ whole genome shotgun (WGS) entry which is preliminary data.</text>
</comment>
<sequence length="123" mass="14219">MKNYAAHMDNLLDEYRAHSRSTQQRFFIADARTTRAGSAAFDELRGQLAEQARQQEIETARELAARREREERDRLARLEIERARLAEERARPATYSRNAIVQPTDWTDEDDALEAGAPISWLS</sequence>
<evidence type="ECO:0000313" key="2">
    <source>
        <dbReference type="EMBL" id="MFF3567988.1"/>
    </source>
</evidence>
<dbReference type="Proteomes" id="UP001601992">
    <property type="component" value="Unassembled WGS sequence"/>
</dbReference>
<feature type="coiled-coil region" evidence="1">
    <location>
        <begin position="53"/>
        <end position="88"/>
    </location>
</feature>